<proteinExistence type="predicted"/>
<dbReference type="GO" id="GO:0007021">
    <property type="term" value="P:tubulin complex assembly"/>
    <property type="evidence" value="ECO:0007669"/>
    <property type="project" value="TreeGrafter"/>
</dbReference>
<evidence type="ECO:0000313" key="5">
    <source>
        <dbReference type="EMBL" id="RAL37432.1"/>
    </source>
</evidence>
<gene>
    <name evidence="5" type="ORF">DM860_000126</name>
</gene>
<dbReference type="PANTHER" id="PTHR15139">
    <property type="entry name" value="TUBULIN FOLDING COFACTOR C"/>
    <property type="match status" value="1"/>
</dbReference>
<organism evidence="5 6">
    <name type="scientific">Cuscuta australis</name>
    <dbReference type="NCBI Taxonomy" id="267555"/>
    <lineage>
        <taxon>Eukaryota</taxon>
        <taxon>Viridiplantae</taxon>
        <taxon>Streptophyta</taxon>
        <taxon>Embryophyta</taxon>
        <taxon>Tracheophyta</taxon>
        <taxon>Spermatophyta</taxon>
        <taxon>Magnoliopsida</taxon>
        <taxon>eudicotyledons</taxon>
        <taxon>Gunneridae</taxon>
        <taxon>Pentapetalae</taxon>
        <taxon>asterids</taxon>
        <taxon>lamiids</taxon>
        <taxon>Solanales</taxon>
        <taxon>Convolvulaceae</taxon>
        <taxon>Cuscuteae</taxon>
        <taxon>Cuscuta</taxon>
        <taxon>Cuscuta subgen. Grammica</taxon>
        <taxon>Cuscuta sect. Cleistogrammica</taxon>
    </lineage>
</organism>
<comment type="caution">
    <text evidence="5">The sequence shown here is derived from an EMBL/GenBank/DDBJ whole genome shotgun (WGS) entry which is preliminary data.</text>
</comment>
<sequence length="124" mass="13791">MIQRLSNLHQSRLASCKPNSDPNTSPTLPTQSFLSHFSGSKRSIKSELSQVCKAQDPTNLRSELERVSASIASLEKQVAESSYFLPSYEVRSCLKTVSELKQALEQANSTLIPKKQHRKEGLDS</sequence>
<name>A0A328CVR2_9ASTE</name>
<feature type="domain" description="Tubulin-specific chaperone C N-terminal" evidence="4">
    <location>
        <begin position="3"/>
        <end position="115"/>
    </location>
</feature>
<dbReference type="PANTHER" id="PTHR15139:SF0">
    <property type="entry name" value="TUBULIN-SPECIFIC CHAPERONE C"/>
    <property type="match status" value="1"/>
</dbReference>
<dbReference type="AlphaFoldDB" id="A0A328CVR2"/>
<evidence type="ECO:0000256" key="2">
    <source>
        <dbReference type="ARBA" id="ARBA00022490"/>
    </source>
</evidence>
<protein>
    <recommendedName>
        <fullName evidence="4">Tubulin-specific chaperone C N-terminal domain-containing protein</fullName>
    </recommendedName>
</protein>
<dbReference type="GO" id="GO:0007023">
    <property type="term" value="P:post-chaperonin tubulin folding pathway"/>
    <property type="evidence" value="ECO:0007669"/>
    <property type="project" value="InterPro"/>
</dbReference>
<reference evidence="5 6" key="1">
    <citation type="submission" date="2018-06" db="EMBL/GenBank/DDBJ databases">
        <title>The Genome of Cuscuta australis (Dodder) Provides Insight into the Evolution of Plant Parasitism.</title>
        <authorList>
            <person name="Liu H."/>
        </authorList>
    </citation>
    <scope>NUCLEOTIDE SEQUENCE [LARGE SCALE GENOMIC DNA]</scope>
    <source>
        <strain evidence="6">cv. Yunnan</strain>
        <tissue evidence="5">Vines</tissue>
    </source>
</reference>
<dbReference type="Pfam" id="PF16752">
    <property type="entry name" value="TBCC_N"/>
    <property type="match status" value="1"/>
</dbReference>
<comment type="subcellular location">
    <subcellularLocation>
        <location evidence="1">Cytoplasm</location>
    </subcellularLocation>
</comment>
<dbReference type="Proteomes" id="UP000249390">
    <property type="component" value="Unassembled WGS sequence"/>
</dbReference>
<evidence type="ECO:0000259" key="4">
    <source>
        <dbReference type="Pfam" id="PF16752"/>
    </source>
</evidence>
<dbReference type="InterPro" id="IPR038397">
    <property type="entry name" value="TBCC_N_sf"/>
</dbReference>
<dbReference type="Gene3D" id="1.20.58.1250">
    <property type="entry name" value="Tubulin Binding Cofactor C, N-terminal domain"/>
    <property type="match status" value="1"/>
</dbReference>
<evidence type="ECO:0000256" key="3">
    <source>
        <dbReference type="SAM" id="MobiDB-lite"/>
    </source>
</evidence>
<feature type="region of interest" description="Disordered" evidence="3">
    <location>
        <begin position="1"/>
        <end position="32"/>
    </location>
</feature>
<evidence type="ECO:0000313" key="6">
    <source>
        <dbReference type="Proteomes" id="UP000249390"/>
    </source>
</evidence>
<dbReference type="GO" id="GO:0005737">
    <property type="term" value="C:cytoplasm"/>
    <property type="evidence" value="ECO:0007669"/>
    <property type="project" value="UniProtKB-SubCell"/>
</dbReference>
<evidence type="ECO:0000256" key="1">
    <source>
        <dbReference type="ARBA" id="ARBA00004496"/>
    </source>
</evidence>
<dbReference type="InterPro" id="IPR031925">
    <property type="entry name" value="TBCC_N"/>
</dbReference>
<accession>A0A328CVR2</accession>
<dbReference type="InterPro" id="IPR027684">
    <property type="entry name" value="TBCC"/>
</dbReference>
<dbReference type="EMBL" id="NQVE01000215">
    <property type="protein sequence ID" value="RAL37432.1"/>
    <property type="molecule type" value="Genomic_DNA"/>
</dbReference>
<keyword evidence="6" id="KW-1185">Reference proteome</keyword>
<keyword evidence="2" id="KW-0963">Cytoplasm</keyword>
<dbReference type="GO" id="GO:0015631">
    <property type="term" value="F:tubulin binding"/>
    <property type="evidence" value="ECO:0007669"/>
    <property type="project" value="InterPro"/>
</dbReference>